<accession>A0A2S7XZQ9</accession>
<dbReference type="EMBL" id="JRHA01000001">
    <property type="protein sequence ID" value="PQK09380.1"/>
    <property type="molecule type" value="Genomic_DNA"/>
</dbReference>
<evidence type="ECO:0000313" key="1">
    <source>
        <dbReference type="EMBL" id="PQK09380.1"/>
    </source>
</evidence>
<dbReference type="AlphaFoldDB" id="A0A2S7XZQ9"/>
<gene>
    <name evidence="1" type="ORF">BB8028_0001g14500</name>
</gene>
<comment type="caution">
    <text evidence="1">The sequence shown here is derived from an EMBL/GenBank/DDBJ whole genome shotgun (WGS) entry which is preliminary data.</text>
</comment>
<reference evidence="1 2" key="1">
    <citation type="submission" date="2016-07" db="EMBL/GenBank/DDBJ databases">
        <title>Comparative genomics of the entomopathogenic fungus Beauveria bassiana.</title>
        <authorList>
            <person name="Valero Jimenez C.A."/>
            <person name="Zwaan B.J."/>
            <person name="Van Kan J.A."/>
            <person name="Takken W."/>
            <person name="Debets A.J."/>
            <person name="Schoustra S.E."/>
            <person name="Koenraadt C.J."/>
        </authorList>
    </citation>
    <scope>NUCLEOTIDE SEQUENCE [LARGE SCALE GENOMIC DNA]</scope>
    <source>
        <strain evidence="1 2">ARSEF 8028</strain>
    </source>
</reference>
<sequence>MQHTTTASSTGSRQTSFIYINMAASRLQHNKMPSNFCTAVLITPSQSHTRSLAPPGRFMGFSAAVTLNSIINRQPSIVGLVQERSSFPAELGLLEPRPLVYWSSVEDRIGCL</sequence>
<organism evidence="1 2">
    <name type="scientific">Beauveria bassiana</name>
    <name type="common">White muscardine disease fungus</name>
    <name type="synonym">Tritirachium shiotae</name>
    <dbReference type="NCBI Taxonomy" id="176275"/>
    <lineage>
        <taxon>Eukaryota</taxon>
        <taxon>Fungi</taxon>
        <taxon>Dikarya</taxon>
        <taxon>Ascomycota</taxon>
        <taxon>Pezizomycotina</taxon>
        <taxon>Sordariomycetes</taxon>
        <taxon>Hypocreomycetidae</taxon>
        <taxon>Hypocreales</taxon>
        <taxon>Cordycipitaceae</taxon>
        <taxon>Beauveria</taxon>
    </lineage>
</organism>
<dbReference type="Proteomes" id="UP000237441">
    <property type="component" value="Unassembled WGS sequence"/>
</dbReference>
<proteinExistence type="predicted"/>
<dbReference type="OrthoDB" id="5206390at2759"/>
<protein>
    <submittedName>
        <fullName evidence="1">Uncharacterized protein</fullName>
    </submittedName>
</protein>
<evidence type="ECO:0000313" key="2">
    <source>
        <dbReference type="Proteomes" id="UP000237441"/>
    </source>
</evidence>
<name>A0A2S7XZQ9_BEABA</name>